<proteinExistence type="predicted"/>
<keyword evidence="2" id="KW-1185">Reference proteome</keyword>
<sequence>MYLAITQHFFTTIQPNCHSYPKRNQVFPHILVIIPTNQENNSLL</sequence>
<evidence type="ECO:0000313" key="2">
    <source>
        <dbReference type="Proteomes" id="UP000683511"/>
    </source>
</evidence>
<gene>
    <name evidence="1" type="ORF">B6N60_01885</name>
</gene>
<accession>A0A975T6L9</accession>
<name>A0A975T6L9_9NOST</name>
<dbReference type="AlphaFoldDB" id="A0A975T6L9"/>
<evidence type="ECO:0000313" key="1">
    <source>
        <dbReference type="EMBL" id="QXE23196.1"/>
    </source>
</evidence>
<organism evidence="1 2">
    <name type="scientific">Richelia sinica FACHB-800</name>
    <dbReference type="NCBI Taxonomy" id="1357546"/>
    <lineage>
        <taxon>Bacteria</taxon>
        <taxon>Bacillati</taxon>
        <taxon>Cyanobacteriota</taxon>
        <taxon>Cyanophyceae</taxon>
        <taxon>Nostocales</taxon>
        <taxon>Nostocaceae</taxon>
        <taxon>Richelia</taxon>
    </lineage>
</organism>
<protein>
    <submittedName>
        <fullName evidence="1">Uncharacterized protein</fullName>
    </submittedName>
</protein>
<reference evidence="1" key="1">
    <citation type="submission" date="2017-04" db="EMBL/GenBank/DDBJ databases">
        <title>Genome deletions in a multicellular cyanobacterial endosymbiont for morphological adaptation in marine diatoms.</title>
        <authorList>
            <person name="Wang Y."/>
            <person name="Gao H."/>
            <person name="Li R."/>
            <person name="Xu X."/>
        </authorList>
    </citation>
    <scope>NUCLEOTIDE SEQUENCE</scope>
    <source>
        <strain evidence="1">FACHB 800</strain>
    </source>
</reference>
<dbReference type="EMBL" id="CP021056">
    <property type="protein sequence ID" value="QXE23196.1"/>
    <property type="molecule type" value="Genomic_DNA"/>
</dbReference>
<dbReference type="Proteomes" id="UP000683511">
    <property type="component" value="Chromosome"/>
</dbReference>
<dbReference type="KEGG" id="rsin:B6N60_01885"/>